<dbReference type="AlphaFoldDB" id="A0AAD9VHY2"/>
<comment type="caution">
    <text evidence="1">The sequence shown here is derived from an EMBL/GenBank/DDBJ whole genome shotgun (WGS) entry which is preliminary data.</text>
</comment>
<name>A0AAD9VHY2_9HYME</name>
<proteinExistence type="predicted"/>
<sequence>MVSKEDNNGIVVLKWKDSRDVRILSTKHAPIMVPSTSNIPHIHAASTSQHSSEKLKPLAVLAYNKGKCGIDYSDQMVAYASTMRKGLKWYRKLGLTDKETKSASQRSQHNIAIRKNSSGQSIRRACKICYKNKRLHTDRSKARANVKKTTFCPDCPDQPQLYMDCFKTFH</sequence>
<gene>
    <name evidence="1" type="ORF">KPH14_009736</name>
</gene>
<reference evidence="1" key="1">
    <citation type="submission" date="2021-08" db="EMBL/GenBank/DDBJ databases">
        <authorList>
            <person name="Misof B."/>
            <person name="Oliver O."/>
            <person name="Podsiadlowski L."/>
            <person name="Donath A."/>
            <person name="Peters R."/>
            <person name="Mayer C."/>
            <person name="Rust J."/>
            <person name="Gunkel S."/>
            <person name="Lesny P."/>
            <person name="Martin S."/>
            <person name="Oeyen J.P."/>
            <person name="Petersen M."/>
            <person name="Panagiotis P."/>
            <person name="Wilbrandt J."/>
            <person name="Tanja T."/>
        </authorList>
    </citation>
    <scope>NUCLEOTIDE SEQUENCE</scope>
    <source>
        <strain evidence="1">GBR_01_08_01A</strain>
        <tissue evidence="1">Thorax + abdomen</tissue>
    </source>
</reference>
<keyword evidence="2" id="KW-1185">Reference proteome</keyword>
<dbReference type="Proteomes" id="UP001258017">
    <property type="component" value="Unassembled WGS sequence"/>
</dbReference>
<evidence type="ECO:0000313" key="1">
    <source>
        <dbReference type="EMBL" id="KAK2575341.1"/>
    </source>
</evidence>
<reference evidence="1" key="2">
    <citation type="journal article" date="2023" name="Commun. Biol.">
        <title>Intrasexual cuticular hydrocarbon dimorphism in a wasp sheds light on hydrocarbon biosynthesis genes in Hymenoptera.</title>
        <authorList>
            <person name="Moris V.C."/>
            <person name="Podsiadlowski L."/>
            <person name="Martin S."/>
            <person name="Oeyen J.P."/>
            <person name="Donath A."/>
            <person name="Petersen M."/>
            <person name="Wilbrandt J."/>
            <person name="Misof B."/>
            <person name="Liedtke D."/>
            <person name="Thamm M."/>
            <person name="Scheiner R."/>
            <person name="Schmitt T."/>
            <person name="Niehuis O."/>
        </authorList>
    </citation>
    <scope>NUCLEOTIDE SEQUENCE</scope>
    <source>
        <strain evidence="1">GBR_01_08_01A</strain>
    </source>
</reference>
<accession>A0AAD9VHY2</accession>
<evidence type="ECO:0008006" key="3">
    <source>
        <dbReference type="Google" id="ProtNLM"/>
    </source>
</evidence>
<evidence type="ECO:0000313" key="2">
    <source>
        <dbReference type="Proteomes" id="UP001258017"/>
    </source>
</evidence>
<protein>
    <recommendedName>
        <fullName evidence="3">PiggyBac transposable element-derived protein domain-containing protein</fullName>
    </recommendedName>
</protein>
<dbReference type="EMBL" id="JAIFRP010004440">
    <property type="protein sequence ID" value="KAK2575341.1"/>
    <property type="molecule type" value="Genomic_DNA"/>
</dbReference>
<organism evidence="1 2">
    <name type="scientific">Odynerus spinipes</name>
    <dbReference type="NCBI Taxonomy" id="1348599"/>
    <lineage>
        <taxon>Eukaryota</taxon>
        <taxon>Metazoa</taxon>
        <taxon>Ecdysozoa</taxon>
        <taxon>Arthropoda</taxon>
        <taxon>Hexapoda</taxon>
        <taxon>Insecta</taxon>
        <taxon>Pterygota</taxon>
        <taxon>Neoptera</taxon>
        <taxon>Endopterygota</taxon>
        <taxon>Hymenoptera</taxon>
        <taxon>Apocrita</taxon>
        <taxon>Aculeata</taxon>
        <taxon>Vespoidea</taxon>
        <taxon>Vespidae</taxon>
        <taxon>Eumeninae</taxon>
        <taxon>Odynerus</taxon>
    </lineage>
</organism>